<protein>
    <submittedName>
        <fullName evidence="9">ABC transporter permease</fullName>
    </submittedName>
</protein>
<accession>A0A4U3L5N6</accession>
<comment type="subcellular location">
    <subcellularLocation>
        <location evidence="1">Cell membrane</location>
        <topology evidence="1">Multi-pass membrane protein</topology>
    </subcellularLocation>
</comment>
<keyword evidence="6 8" id="KW-1133">Transmembrane helix</keyword>
<feature type="transmembrane region" description="Helical" evidence="8">
    <location>
        <begin position="221"/>
        <end position="243"/>
    </location>
</feature>
<feature type="non-terminal residue" evidence="9">
    <location>
        <position position="245"/>
    </location>
</feature>
<dbReference type="Gene3D" id="1.10.3470.10">
    <property type="entry name" value="ABC transporter involved in vitamin B12 uptake, BtuC"/>
    <property type="match status" value="1"/>
</dbReference>
<dbReference type="Pfam" id="PF01032">
    <property type="entry name" value="FecCD"/>
    <property type="match status" value="1"/>
</dbReference>
<evidence type="ECO:0000256" key="4">
    <source>
        <dbReference type="ARBA" id="ARBA00022475"/>
    </source>
</evidence>
<keyword evidence="5 8" id="KW-0812">Transmembrane</keyword>
<evidence type="ECO:0000256" key="8">
    <source>
        <dbReference type="SAM" id="Phobius"/>
    </source>
</evidence>
<keyword evidence="3" id="KW-0813">Transport</keyword>
<dbReference type="RefSeq" id="WP_137274365.1">
    <property type="nucleotide sequence ID" value="NZ_SIYF01000434.1"/>
</dbReference>
<evidence type="ECO:0000256" key="1">
    <source>
        <dbReference type="ARBA" id="ARBA00004651"/>
    </source>
</evidence>
<dbReference type="InterPro" id="IPR037294">
    <property type="entry name" value="ABC_BtuC-like"/>
</dbReference>
<keyword evidence="7 8" id="KW-0472">Membrane</keyword>
<proteinExistence type="inferred from homology"/>
<dbReference type="GO" id="GO:0022857">
    <property type="term" value="F:transmembrane transporter activity"/>
    <property type="evidence" value="ECO:0007669"/>
    <property type="project" value="InterPro"/>
</dbReference>
<name>A0A4U3L5N6_ENTFL</name>
<comment type="caution">
    <text evidence="9">The sequence shown here is derived from an EMBL/GenBank/DDBJ whole genome shotgun (WGS) entry which is preliminary data.</text>
</comment>
<evidence type="ECO:0000256" key="7">
    <source>
        <dbReference type="ARBA" id="ARBA00023136"/>
    </source>
</evidence>
<sequence length="245" mass="27084">MKKIGLFVLLLLFSLLSLVIGVKDIALSQLFQLDAQQQFVLFTTRVPRTLSLIIAGSTMSISGLIMQQLTQNKFVAPSVAGTTDSARLGILVAMLFFPTAPFLYRTVIAFIFALSGTLLFLALIRLLPSKNQVMVPLVGVMFGNILGSIATFFAYQYQLVQNMSAWLQGNFSTVMKGNYEWLFLMIPLWFVIYLFAYHFTVVGMGEAFANSLGVHYQRIQFLGLTLVALASAIVLLMVGNIPFLG</sequence>
<evidence type="ECO:0000313" key="9">
    <source>
        <dbReference type="EMBL" id="TKK70541.1"/>
    </source>
</evidence>
<feature type="transmembrane region" description="Helical" evidence="8">
    <location>
        <begin position="181"/>
        <end position="200"/>
    </location>
</feature>
<dbReference type="GO" id="GO:0005886">
    <property type="term" value="C:plasma membrane"/>
    <property type="evidence" value="ECO:0007669"/>
    <property type="project" value="UniProtKB-SubCell"/>
</dbReference>
<evidence type="ECO:0000256" key="3">
    <source>
        <dbReference type="ARBA" id="ARBA00022448"/>
    </source>
</evidence>
<keyword evidence="4" id="KW-1003">Cell membrane</keyword>
<dbReference type="PANTHER" id="PTHR30472:SF27">
    <property type="entry name" value="PETROBACTIN IMPORT SYSTEM PERMEASE PROTEIN YCLN"/>
    <property type="match status" value="1"/>
</dbReference>
<evidence type="ECO:0000256" key="6">
    <source>
        <dbReference type="ARBA" id="ARBA00022989"/>
    </source>
</evidence>
<organism evidence="9 10">
    <name type="scientific">Enterococcus faecalis</name>
    <name type="common">Streptococcus faecalis</name>
    <dbReference type="NCBI Taxonomy" id="1351"/>
    <lineage>
        <taxon>Bacteria</taxon>
        <taxon>Bacillati</taxon>
        <taxon>Bacillota</taxon>
        <taxon>Bacilli</taxon>
        <taxon>Lactobacillales</taxon>
        <taxon>Enterococcaceae</taxon>
        <taxon>Enterococcus</taxon>
    </lineage>
</organism>
<evidence type="ECO:0000256" key="2">
    <source>
        <dbReference type="ARBA" id="ARBA00007935"/>
    </source>
</evidence>
<comment type="similarity">
    <text evidence="2">Belongs to the binding-protein-dependent transport system permease family. FecCD subfamily.</text>
</comment>
<dbReference type="GO" id="GO:0033214">
    <property type="term" value="P:siderophore-iron import into cell"/>
    <property type="evidence" value="ECO:0007669"/>
    <property type="project" value="TreeGrafter"/>
</dbReference>
<dbReference type="InterPro" id="IPR000522">
    <property type="entry name" value="ABC_transptr_permease_BtuC"/>
</dbReference>
<dbReference type="Proteomes" id="UP000305511">
    <property type="component" value="Unassembled WGS sequence"/>
</dbReference>
<feature type="transmembrane region" description="Helical" evidence="8">
    <location>
        <begin position="102"/>
        <end position="123"/>
    </location>
</feature>
<dbReference type="SUPFAM" id="SSF81345">
    <property type="entry name" value="ABC transporter involved in vitamin B12 uptake, BtuC"/>
    <property type="match status" value="1"/>
</dbReference>
<reference evidence="9 10" key="1">
    <citation type="submission" date="2019-02" db="EMBL/GenBank/DDBJ databases">
        <title>Bacteria dissemination in different level of health care in South Africa: the effectiveness of infections prevention and control.</title>
        <authorList>
            <person name="Shobo C."/>
            <person name="Amoako D.G."/>
            <person name="Allam M."/>
            <person name="Ismail A."/>
            <person name="Bester L.A."/>
            <person name="Essack S.Y."/>
        </authorList>
    </citation>
    <scope>NUCLEOTIDE SEQUENCE [LARGE SCALE GENOMIC DNA]</scope>
    <source>
        <strain evidence="9 10">2SIL2</strain>
    </source>
</reference>
<gene>
    <name evidence="9" type="ORF">EY666_15140</name>
</gene>
<evidence type="ECO:0000256" key="5">
    <source>
        <dbReference type="ARBA" id="ARBA00022692"/>
    </source>
</evidence>
<evidence type="ECO:0000313" key="10">
    <source>
        <dbReference type="Proteomes" id="UP000305511"/>
    </source>
</evidence>
<dbReference type="PANTHER" id="PTHR30472">
    <property type="entry name" value="FERRIC ENTEROBACTIN TRANSPORT SYSTEM PERMEASE PROTEIN"/>
    <property type="match status" value="1"/>
</dbReference>
<feature type="transmembrane region" description="Helical" evidence="8">
    <location>
        <begin position="135"/>
        <end position="157"/>
    </location>
</feature>
<dbReference type="EMBL" id="SIYF01000434">
    <property type="protein sequence ID" value="TKK70541.1"/>
    <property type="molecule type" value="Genomic_DNA"/>
</dbReference>
<dbReference type="AlphaFoldDB" id="A0A4U3L5N6"/>